<dbReference type="EMBL" id="CM042016">
    <property type="protein sequence ID" value="KAI3698474.1"/>
    <property type="molecule type" value="Genomic_DNA"/>
</dbReference>
<protein>
    <submittedName>
        <fullName evidence="1">Uncharacterized protein</fullName>
    </submittedName>
</protein>
<keyword evidence="2" id="KW-1185">Reference proteome</keyword>
<proteinExistence type="predicted"/>
<reference evidence="2" key="1">
    <citation type="journal article" date="2022" name="Mol. Ecol. Resour.">
        <title>The genomes of chicory, endive, great burdock and yacon provide insights into Asteraceae palaeo-polyploidization history and plant inulin production.</title>
        <authorList>
            <person name="Fan W."/>
            <person name="Wang S."/>
            <person name="Wang H."/>
            <person name="Wang A."/>
            <person name="Jiang F."/>
            <person name="Liu H."/>
            <person name="Zhao H."/>
            <person name="Xu D."/>
            <person name="Zhang Y."/>
        </authorList>
    </citation>
    <scope>NUCLEOTIDE SEQUENCE [LARGE SCALE GENOMIC DNA]</scope>
    <source>
        <strain evidence="2">cv. Punajuju</strain>
    </source>
</reference>
<evidence type="ECO:0000313" key="1">
    <source>
        <dbReference type="EMBL" id="KAI3698474.1"/>
    </source>
</evidence>
<sequence>MNFYNEQLPADANLQFKALKALVIANCRLTGSIPPWLNGLTRLQLLDLSLNHLRGSIPAFFGDFKFLFYLDLSNNSLSGEIPKNLTRLESLISRDISLEEPPTDFPFFKRGNMYKNRGMTLQYKQIMRFPPFLDLSSNLLTGPISPEFGNLKRLLVLDLKHNNLSGSIPGSLSGMRSIEMLDLSFNRLTGIIPASLVSLNFLSKFSVAYNNLTGIIPSGGQFSTFTNSSFEGNSGLCGEFFVNCHKIHQGALQTPASENNEASDIIMPVLTGFGTGFLLTVILLLIVPAIRDKNKTD</sequence>
<evidence type="ECO:0000313" key="2">
    <source>
        <dbReference type="Proteomes" id="UP001055811"/>
    </source>
</evidence>
<gene>
    <name evidence="1" type="ORF">L2E82_42047</name>
</gene>
<organism evidence="1 2">
    <name type="scientific">Cichorium intybus</name>
    <name type="common">Chicory</name>
    <dbReference type="NCBI Taxonomy" id="13427"/>
    <lineage>
        <taxon>Eukaryota</taxon>
        <taxon>Viridiplantae</taxon>
        <taxon>Streptophyta</taxon>
        <taxon>Embryophyta</taxon>
        <taxon>Tracheophyta</taxon>
        <taxon>Spermatophyta</taxon>
        <taxon>Magnoliopsida</taxon>
        <taxon>eudicotyledons</taxon>
        <taxon>Gunneridae</taxon>
        <taxon>Pentapetalae</taxon>
        <taxon>asterids</taxon>
        <taxon>campanulids</taxon>
        <taxon>Asterales</taxon>
        <taxon>Asteraceae</taxon>
        <taxon>Cichorioideae</taxon>
        <taxon>Cichorieae</taxon>
        <taxon>Cichoriinae</taxon>
        <taxon>Cichorium</taxon>
    </lineage>
</organism>
<dbReference type="Proteomes" id="UP001055811">
    <property type="component" value="Linkage Group LG08"/>
</dbReference>
<accession>A0ACB8ZKJ5</accession>
<reference evidence="1 2" key="2">
    <citation type="journal article" date="2022" name="Mol. Ecol. Resour.">
        <title>The genomes of chicory, endive, great burdock and yacon provide insights into Asteraceae paleo-polyploidization history and plant inulin production.</title>
        <authorList>
            <person name="Fan W."/>
            <person name="Wang S."/>
            <person name="Wang H."/>
            <person name="Wang A."/>
            <person name="Jiang F."/>
            <person name="Liu H."/>
            <person name="Zhao H."/>
            <person name="Xu D."/>
            <person name="Zhang Y."/>
        </authorList>
    </citation>
    <scope>NUCLEOTIDE SEQUENCE [LARGE SCALE GENOMIC DNA]</scope>
    <source>
        <strain evidence="2">cv. Punajuju</strain>
        <tissue evidence="1">Leaves</tissue>
    </source>
</reference>
<comment type="caution">
    <text evidence="1">The sequence shown here is derived from an EMBL/GenBank/DDBJ whole genome shotgun (WGS) entry which is preliminary data.</text>
</comment>
<name>A0ACB8ZKJ5_CICIN</name>